<keyword evidence="9" id="KW-0325">Glycoprotein</keyword>
<dbReference type="InterPro" id="IPR002902">
    <property type="entry name" value="GNK2"/>
</dbReference>
<dbReference type="CDD" id="cd14066">
    <property type="entry name" value="STKc_IRAK"/>
    <property type="match status" value="1"/>
</dbReference>
<proteinExistence type="predicted"/>
<evidence type="ECO:0000256" key="8">
    <source>
        <dbReference type="ARBA" id="ARBA00023170"/>
    </source>
</evidence>
<feature type="transmembrane region" description="Helical" evidence="11">
    <location>
        <begin position="279"/>
        <end position="299"/>
    </location>
</feature>
<comment type="caution">
    <text evidence="15">The sequence shown here is derived from an EMBL/GenBank/DDBJ whole genome shotgun (WGS) entry which is preliminary data.</text>
</comment>
<dbReference type="FunFam" id="1.10.510.10:FF:000336">
    <property type="entry name" value="Cysteine-rich receptor-like protein kinase 2"/>
    <property type="match status" value="1"/>
</dbReference>
<dbReference type="InterPro" id="IPR008271">
    <property type="entry name" value="Ser/Thr_kinase_AS"/>
</dbReference>
<keyword evidence="11" id="KW-0812">Transmembrane</keyword>
<dbReference type="Gramene" id="rna-gnl|WGS:NBSK|LSAT_2X71200_mrna">
    <property type="protein sequence ID" value="cds-PLY82786.1"/>
    <property type="gene ID" value="gene-LSAT_2X71200"/>
</dbReference>
<accession>A0A9R1WEH1</accession>
<evidence type="ECO:0000256" key="2">
    <source>
        <dbReference type="ARBA" id="ARBA00022679"/>
    </source>
</evidence>
<reference evidence="15 16" key="1">
    <citation type="journal article" date="2017" name="Nat. Commun.">
        <title>Genome assembly with in vitro proximity ligation data and whole-genome triplication in lettuce.</title>
        <authorList>
            <person name="Reyes-Chin-Wo S."/>
            <person name="Wang Z."/>
            <person name="Yang X."/>
            <person name="Kozik A."/>
            <person name="Arikit S."/>
            <person name="Song C."/>
            <person name="Xia L."/>
            <person name="Froenicke L."/>
            <person name="Lavelle D.O."/>
            <person name="Truco M.J."/>
            <person name="Xia R."/>
            <person name="Zhu S."/>
            <person name="Xu C."/>
            <person name="Xu H."/>
            <person name="Xu X."/>
            <person name="Cox K."/>
            <person name="Korf I."/>
            <person name="Meyers B.C."/>
            <person name="Michelmore R.W."/>
        </authorList>
    </citation>
    <scope>NUCLEOTIDE SEQUENCE [LARGE SCALE GENOMIC DNA]</scope>
    <source>
        <strain evidence="16">cv. Salinas</strain>
        <tissue evidence="15">Seedlings</tissue>
    </source>
</reference>
<feature type="domain" description="Protein kinase" evidence="13">
    <location>
        <begin position="339"/>
        <end position="617"/>
    </location>
</feature>
<dbReference type="Pfam" id="PF07714">
    <property type="entry name" value="PK_Tyr_Ser-Thr"/>
    <property type="match status" value="1"/>
</dbReference>
<evidence type="ECO:0000256" key="6">
    <source>
        <dbReference type="ARBA" id="ARBA00022777"/>
    </source>
</evidence>
<evidence type="ECO:0000259" key="14">
    <source>
        <dbReference type="PROSITE" id="PS51473"/>
    </source>
</evidence>
<evidence type="ECO:0000259" key="13">
    <source>
        <dbReference type="PROSITE" id="PS50011"/>
    </source>
</evidence>
<keyword evidence="11" id="KW-1133">Transmembrane helix</keyword>
<dbReference type="CDD" id="cd23509">
    <property type="entry name" value="Gnk2-like"/>
    <property type="match status" value="2"/>
</dbReference>
<dbReference type="GO" id="GO:0005524">
    <property type="term" value="F:ATP binding"/>
    <property type="evidence" value="ECO:0007669"/>
    <property type="project" value="UniProtKB-UniRule"/>
</dbReference>
<dbReference type="Gene3D" id="3.30.430.20">
    <property type="entry name" value="Gnk2 domain, C-X8-C-X2-C motif"/>
    <property type="match status" value="2"/>
</dbReference>
<dbReference type="PROSITE" id="PS00108">
    <property type="entry name" value="PROTEIN_KINASE_ST"/>
    <property type="match status" value="1"/>
</dbReference>
<dbReference type="OrthoDB" id="4062651at2759"/>
<keyword evidence="1" id="KW-0723">Serine/threonine-protein kinase</keyword>
<evidence type="ECO:0000256" key="9">
    <source>
        <dbReference type="ARBA" id="ARBA00023180"/>
    </source>
</evidence>
<dbReference type="PROSITE" id="PS50011">
    <property type="entry name" value="PROTEIN_KINASE_DOM"/>
    <property type="match status" value="1"/>
</dbReference>
<keyword evidence="7 10" id="KW-0067">ATP-binding</keyword>
<dbReference type="PANTHER" id="PTHR47973">
    <property type="entry name" value="CYSTEINE-RICH RECEPTOR-LIKE PROTEIN KINASE 3"/>
    <property type="match status" value="1"/>
</dbReference>
<feature type="chain" id="PRO_5040340585" description="Cysteine-rich receptor-like protein kinase 2" evidence="12">
    <location>
        <begin position="34"/>
        <end position="656"/>
    </location>
</feature>
<keyword evidence="4" id="KW-0677">Repeat</keyword>
<evidence type="ECO:0000256" key="4">
    <source>
        <dbReference type="ARBA" id="ARBA00022737"/>
    </source>
</evidence>
<dbReference type="InterPro" id="IPR052059">
    <property type="entry name" value="CR_Ser/Thr_kinase"/>
</dbReference>
<evidence type="ECO:0000256" key="11">
    <source>
        <dbReference type="SAM" id="Phobius"/>
    </source>
</evidence>
<dbReference type="FunFam" id="3.30.430.20:FF:000017">
    <property type="entry name" value="Cysteine-rich receptor-like protein kinase 2"/>
    <property type="match status" value="1"/>
</dbReference>
<dbReference type="EMBL" id="NBSK02000002">
    <property type="protein sequence ID" value="KAJ0222373.1"/>
    <property type="molecule type" value="Genomic_DNA"/>
</dbReference>
<organism evidence="15 16">
    <name type="scientific">Lactuca sativa</name>
    <name type="common">Garden lettuce</name>
    <dbReference type="NCBI Taxonomy" id="4236"/>
    <lineage>
        <taxon>Eukaryota</taxon>
        <taxon>Viridiplantae</taxon>
        <taxon>Streptophyta</taxon>
        <taxon>Embryophyta</taxon>
        <taxon>Tracheophyta</taxon>
        <taxon>Spermatophyta</taxon>
        <taxon>Magnoliopsida</taxon>
        <taxon>eudicotyledons</taxon>
        <taxon>Gunneridae</taxon>
        <taxon>Pentapetalae</taxon>
        <taxon>asterids</taxon>
        <taxon>campanulids</taxon>
        <taxon>Asterales</taxon>
        <taxon>Asteraceae</taxon>
        <taxon>Cichorioideae</taxon>
        <taxon>Cichorieae</taxon>
        <taxon>Lactucinae</taxon>
        <taxon>Lactuca</taxon>
    </lineage>
</organism>
<dbReference type="SUPFAM" id="SSF56112">
    <property type="entry name" value="Protein kinase-like (PK-like)"/>
    <property type="match status" value="1"/>
</dbReference>
<keyword evidence="6" id="KW-0418">Kinase</keyword>
<keyword evidence="2" id="KW-0808">Transferase</keyword>
<evidence type="ECO:0000256" key="7">
    <source>
        <dbReference type="ARBA" id="ARBA00022840"/>
    </source>
</evidence>
<dbReference type="InterPro" id="IPR017441">
    <property type="entry name" value="Protein_kinase_ATP_BS"/>
</dbReference>
<evidence type="ECO:0000256" key="3">
    <source>
        <dbReference type="ARBA" id="ARBA00022729"/>
    </source>
</evidence>
<dbReference type="Gene3D" id="1.10.510.10">
    <property type="entry name" value="Transferase(Phosphotransferase) domain 1"/>
    <property type="match status" value="1"/>
</dbReference>
<dbReference type="InterPro" id="IPR001245">
    <property type="entry name" value="Ser-Thr/Tyr_kinase_cat_dom"/>
</dbReference>
<evidence type="ECO:0000256" key="10">
    <source>
        <dbReference type="PROSITE-ProRule" id="PRU10141"/>
    </source>
</evidence>
<gene>
    <name evidence="15" type="ORF">LSAT_V11C200075850</name>
</gene>
<dbReference type="PROSITE" id="PS00107">
    <property type="entry name" value="PROTEIN_KINASE_ATP"/>
    <property type="match status" value="1"/>
</dbReference>
<keyword evidence="3 12" id="KW-0732">Signal</keyword>
<dbReference type="AlphaFoldDB" id="A0A9R1WEH1"/>
<keyword evidence="8" id="KW-0675">Receptor</keyword>
<dbReference type="GO" id="GO:0004674">
    <property type="term" value="F:protein serine/threonine kinase activity"/>
    <property type="evidence" value="ECO:0000318"/>
    <property type="project" value="GO_Central"/>
</dbReference>
<evidence type="ECO:0000256" key="1">
    <source>
        <dbReference type="ARBA" id="ARBA00022527"/>
    </source>
</evidence>
<dbReference type="InterPro" id="IPR038408">
    <property type="entry name" value="GNK2_sf"/>
</dbReference>
<evidence type="ECO:0000256" key="5">
    <source>
        <dbReference type="ARBA" id="ARBA00022741"/>
    </source>
</evidence>
<feature type="domain" description="Gnk2-homologous" evidence="14">
    <location>
        <begin position="41"/>
        <end position="144"/>
    </location>
</feature>
<keyword evidence="5 10" id="KW-0547">Nucleotide-binding</keyword>
<dbReference type="SMART" id="SM00220">
    <property type="entry name" value="S_TKc"/>
    <property type="match status" value="1"/>
</dbReference>
<dbReference type="Gene3D" id="3.30.200.20">
    <property type="entry name" value="Phosphorylase Kinase, domain 1"/>
    <property type="match status" value="1"/>
</dbReference>
<dbReference type="InterPro" id="IPR011009">
    <property type="entry name" value="Kinase-like_dom_sf"/>
</dbReference>
<dbReference type="InterPro" id="IPR000719">
    <property type="entry name" value="Prot_kinase_dom"/>
</dbReference>
<dbReference type="PROSITE" id="PS51473">
    <property type="entry name" value="GNK2"/>
    <property type="match status" value="2"/>
</dbReference>
<protein>
    <recommendedName>
        <fullName evidence="17">Cysteine-rich receptor-like protein kinase 2</fullName>
    </recommendedName>
</protein>
<feature type="domain" description="Gnk2-homologous" evidence="14">
    <location>
        <begin position="150"/>
        <end position="255"/>
    </location>
</feature>
<dbReference type="Proteomes" id="UP000235145">
    <property type="component" value="Unassembled WGS sequence"/>
</dbReference>
<feature type="signal peptide" evidence="12">
    <location>
        <begin position="1"/>
        <end position="33"/>
    </location>
</feature>
<evidence type="ECO:0000256" key="12">
    <source>
        <dbReference type="SAM" id="SignalP"/>
    </source>
</evidence>
<feature type="binding site" evidence="10">
    <location>
        <position position="368"/>
    </location>
    <ligand>
        <name>ATP</name>
        <dbReference type="ChEBI" id="CHEBI:30616"/>
    </ligand>
</feature>
<evidence type="ECO:0000313" key="16">
    <source>
        <dbReference type="Proteomes" id="UP000235145"/>
    </source>
</evidence>
<keyword evidence="11" id="KW-0472">Membrane</keyword>
<evidence type="ECO:0000313" key="15">
    <source>
        <dbReference type="EMBL" id="KAJ0222373.1"/>
    </source>
</evidence>
<sequence>MNLKQMEKSLLSWRLACLMVVMMFLSMAKPVTSQTSSDRNSTLMRYYCSQYFGMNETYFYQNLNTTLSSLRRQLLVNRVRYALARTLLNGESVWGLASCRGYVSNTNCVACFDYAVSQLRVCGRGNGAHAFYNDCDVRYENNNFYADANIRAGIVICGNITSPQQTEFRKTVEGLISDLRTATPRTSDFYAASTRALPDRSGTVYGIAQCNQNLSQSVCEDCLNSRYSSLDDCLPNTNGRAIDNGCFMRYSSTPFFGQNQTTNITPLLWDGNSNNKRSIIGGVVGGVCLLLLVLAFVLWRLRSKKTSRSQQDKSTGSTELLQGPARYSYNDLKVATENFSDDYKIGGGVFGEVYKGTLKDGETVAIKKTVMASTRGKIHFDDELKIISNVHHRHLIRLLGYCSKGPLLFLVHEFMDNGSLDQFLYGDKSRNLSWRQRFEIIFGTARGLAYLHEQYHVTIIHRDIKTSNILLDDELQPKIADFGLIRLLPEDKTHLSTKLAGSLDSGYVAPEYAIHGQLSEKVDTYSFGIVVLEIISGKRCDDVIDDKSVNLSLLDHAWNLYENGTHVNLIDNRLDASEYAAEDVMKIIEIALMCTQSQVSARPAMSEVVTLLSDKSVDEIPPVRSTFHEDDIKIPIDTSISLSSNATASTVQVSGR</sequence>
<name>A0A9R1WEH1_LACSA</name>
<evidence type="ECO:0008006" key="17">
    <source>
        <dbReference type="Google" id="ProtNLM"/>
    </source>
</evidence>
<dbReference type="Pfam" id="PF01657">
    <property type="entry name" value="Stress-antifung"/>
    <property type="match status" value="2"/>
</dbReference>
<keyword evidence="16" id="KW-1185">Reference proteome</keyword>